<feature type="region of interest" description="Disordered" evidence="1">
    <location>
        <begin position="1"/>
        <end position="24"/>
    </location>
</feature>
<dbReference type="EMBL" id="MEIA01000185">
    <property type="protein sequence ID" value="OJF12950.1"/>
    <property type="molecule type" value="Genomic_DNA"/>
</dbReference>
<name>A0A1K0GKY4_9ACTN</name>
<evidence type="ECO:0000313" key="2">
    <source>
        <dbReference type="EMBL" id="OJF12950.1"/>
    </source>
</evidence>
<accession>A0A1K0GKY4</accession>
<dbReference type="Proteomes" id="UP000182486">
    <property type="component" value="Unassembled WGS sequence"/>
</dbReference>
<sequence length="94" mass="10544">MSRFEDAAASLNDRDWSTAHRDNGHRPAAVVHAVSMSYEITERLVTLAQSRGISPNEVIREVVEDYLDNDADELITIRRADLHRAIDIAVKNAT</sequence>
<reference evidence="2 3" key="1">
    <citation type="submission" date="2016-09" db="EMBL/GenBank/DDBJ databases">
        <title>Couchioplanes caeruleus draft genome sequence.</title>
        <authorList>
            <person name="Sheehan J."/>
            <person name="Caffrey P."/>
        </authorList>
    </citation>
    <scope>NUCLEOTIDE SEQUENCE [LARGE SCALE GENOMIC DNA]</scope>
    <source>
        <strain evidence="2 3">DSM 43634</strain>
    </source>
</reference>
<organism evidence="2 3">
    <name type="scientific">Couchioplanes caeruleus subsp. caeruleus</name>
    <dbReference type="NCBI Taxonomy" id="56427"/>
    <lineage>
        <taxon>Bacteria</taxon>
        <taxon>Bacillati</taxon>
        <taxon>Actinomycetota</taxon>
        <taxon>Actinomycetes</taxon>
        <taxon>Micromonosporales</taxon>
        <taxon>Micromonosporaceae</taxon>
        <taxon>Couchioplanes</taxon>
    </lineage>
</organism>
<protein>
    <submittedName>
        <fullName evidence="2">Uncharacterized protein</fullName>
    </submittedName>
</protein>
<comment type="caution">
    <text evidence="2">The sequence shown here is derived from an EMBL/GenBank/DDBJ whole genome shotgun (WGS) entry which is preliminary data.</text>
</comment>
<dbReference type="CDD" id="cd21631">
    <property type="entry name" value="RHH_CopG_NikR-like"/>
    <property type="match status" value="1"/>
</dbReference>
<dbReference type="AlphaFoldDB" id="A0A1K0GKY4"/>
<keyword evidence="3" id="KW-1185">Reference proteome</keyword>
<proteinExistence type="predicted"/>
<gene>
    <name evidence="2" type="ORF">BG844_17940</name>
</gene>
<dbReference type="RefSeq" id="WP_071806487.1">
    <property type="nucleotide sequence ID" value="NZ_MEIA01000185.1"/>
</dbReference>
<evidence type="ECO:0000256" key="1">
    <source>
        <dbReference type="SAM" id="MobiDB-lite"/>
    </source>
</evidence>
<evidence type="ECO:0000313" key="3">
    <source>
        <dbReference type="Proteomes" id="UP000182486"/>
    </source>
</evidence>